<evidence type="ECO:0000313" key="3">
    <source>
        <dbReference type="Proteomes" id="UP001448207"/>
    </source>
</evidence>
<feature type="region of interest" description="Disordered" evidence="1">
    <location>
        <begin position="322"/>
        <end position="345"/>
    </location>
</feature>
<organism evidence="2 3">
    <name type="scientific">Phycomyces blakesleeanus</name>
    <dbReference type="NCBI Taxonomy" id="4837"/>
    <lineage>
        <taxon>Eukaryota</taxon>
        <taxon>Fungi</taxon>
        <taxon>Fungi incertae sedis</taxon>
        <taxon>Mucoromycota</taxon>
        <taxon>Mucoromycotina</taxon>
        <taxon>Mucoromycetes</taxon>
        <taxon>Mucorales</taxon>
        <taxon>Phycomycetaceae</taxon>
        <taxon>Phycomyces</taxon>
    </lineage>
</organism>
<evidence type="ECO:0000313" key="2">
    <source>
        <dbReference type="EMBL" id="KAL0097513.1"/>
    </source>
</evidence>
<dbReference type="EMBL" id="JBCLYO010000001">
    <property type="protein sequence ID" value="KAL0097513.1"/>
    <property type="molecule type" value="Genomic_DNA"/>
</dbReference>
<dbReference type="PANTHER" id="PTHR31010">
    <property type="entry name" value="RAN-SPECIFIC GTPASE-ACTIVATING PROTEIN 30-RELATED"/>
    <property type="match status" value="1"/>
</dbReference>
<evidence type="ECO:0000256" key="1">
    <source>
        <dbReference type="SAM" id="MobiDB-lite"/>
    </source>
</evidence>
<name>A0ABR3BF83_PHYBL</name>
<sequence length="495" mass="55641">MSSLEDLFGKLAMTTVTTVSRIALSHATNAAIRNVTTYITQQPKSKEKSSELEPLQRQLDLKIKNLKPTLDIIARSVADGNTDLEPALEMCNYLERDINQFSVETAQNNLKADYITLRLKQVLANVDDVVPFLHLALRSFEATTGKDQVSSSKLIQASYCVEAAKPKASQPRPVFCLKLYSLFAANARSAEKTAFTWKEEFHKCSLELQSHGSGIDYQLVIKEDLDDGLYHEELGESQKKEKTLKGKTLVLDVSKVKRMYYTQSGELLNIEDAKTPVLVLKVKKTAEDEHGQIKAIETKPEIGQEELQDADWYAFELWTDGDNNEDDDEDDEDRKEDKKTNEQRESRFPSSLLLLESAIRLALLGTTEQIDHLAASDELINLYMCEAISSLAISGSKINLITRLCSNLKSCFDNLALQDCKYSERLLSLRPGIARNKNGMEDGCDQGFQFHAPIMNYPDVYGCRVFETSKNKFPSKVISITQLRSISKLALKLSV</sequence>
<dbReference type="PANTHER" id="PTHR31010:SF2">
    <property type="entry name" value="RAN-SPECIFIC GTPASE-ACTIVATING PROTEIN 30"/>
    <property type="match status" value="1"/>
</dbReference>
<proteinExistence type="predicted"/>
<feature type="compositionally biased region" description="Acidic residues" evidence="1">
    <location>
        <begin position="322"/>
        <end position="334"/>
    </location>
</feature>
<accession>A0ABR3BF83</accession>
<feature type="compositionally biased region" description="Basic and acidic residues" evidence="1">
    <location>
        <begin position="335"/>
        <end position="345"/>
    </location>
</feature>
<protein>
    <submittedName>
        <fullName evidence="2">RanGTP-binding protein-domain-containing protein</fullName>
    </submittedName>
</protein>
<dbReference type="InterPro" id="IPR008812">
    <property type="entry name" value="Ran_GTP-bd-rel"/>
</dbReference>
<keyword evidence="3" id="KW-1185">Reference proteome</keyword>
<comment type="caution">
    <text evidence="2">The sequence shown here is derived from an EMBL/GenBank/DDBJ whole genome shotgun (WGS) entry which is preliminary data.</text>
</comment>
<dbReference type="Proteomes" id="UP001448207">
    <property type="component" value="Unassembled WGS sequence"/>
</dbReference>
<reference evidence="2 3" key="1">
    <citation type="submission" date="2024-04" db="EMBL/GenBank/DDBJ databases">
        <title>Symmetric and asymmetric DNA N6-adenine methylation regulates different biological responses in Mucorales.</title>
        <authorList>
            <consortium name="Lawrence Berkeley National Laboratory"/>
            <person name="Lax C."/>
            <person name="Mondo S.J."/>
            <person name="Osorio-Concepcion M."/>
            <person name="Muszewska A."/>
            <person name="Corrochano-Luque M."/>
            <person name="Gutierrez G."/>
            <person name="Riley R."/>
            <person name="Lipzen A."/>
            <person name="Guo J."/>
            <person name="Hundley H."/>
            <person name="Amirebrahimi M."/>
            <person name="Ng V."/>
            <person name="Lorenzo-Gutierrez D."/>
            <person name="Binder U."/>
            <person name="Yang J."/>
            <person name="Song Y."/>
            <person name="Canovas D."/>
            <person name="Navarro E."/>
            <person name="Freitag M."/>
            <person name="Gabaldon T."/>
            <person name="Grigoriev I.V."/>
            <person name="Corrochano L.M."/>
            <person name="Nicolas F.E."/>
            <person name="Garre V."/>
        </authorList>
    </citation>
    <scope>NUCLEOTIDE SEQUENCE [LARGE SCALE GENOMIC DNA]</scope>
    <source>
        <strain evidence="2 3">L51</strain>
    </source>
</reference>
<dbReference type="Pfam" id="PF05508">
    <property type="entry name" value="Ran-binding"/>
    <property type="match status" value="1"/>
</dbReference>
<gene>
    <name evidence="2" type="ORF">J3Q64DRAFT_1844807</name>
</gene>